<evidence type="ECO:0000256" key="7">
    <source>
        <dbReference type="RuleBase" id="RU363032"/>
    </source>
</evidence>
<feature type="transmembrane region" description="Helical" evidence="7">
    <location>
        <begin position="113"/>
        <end position="134"/>
    </location>
</feature>
<comment type="caution">
    <text evidence="9">The sequence shown here is derived from an EMBL/GenBank/DDBJ whole genome shotgun (WGS) entry which is preliminary data.</text>
</comment>
<dbReference type="PANTHER" id="PTHR32243:SF18">
    <property type="entry name" value="INNER MEMBRANE ABC TRANSPORTER PERMEASE PROTEIN YCJP"/>
    <property type="match status" value="1"/>
</dbReference>
<dbReference type="PROSITE" id="PS50928">
    <property type="entry name" value="ABC_TM1"/>
    <property type="match status" value="1"/>
</dbReference>
<dbReference type="InterPro" id="IPR035906">
    <property type="entry name" value="MetI-like_sf"/>
</dbReference>
<feature type="domain" description="ABC transmembrane type-1" evidence="8">
    <location>
        <begin position="78"/>
        <end position="271"/>
    </location>
</feature>
<dbReference type="Gene3D" id="1.10.3720.10">
    <property type="entry name" value="MetI-like"/>
    <property type="match status" value="1"/>
</dbReference>
<evidence type="ECO:0000256" key="4">
    <source>
        <dbReference type="ARBA" id="ARBA00022692"/>
    </source>
</evidence>
<dbReference type="Pfam" id="PF00528">
    <property type="entry name" value="BPD_transp_1"/>
    <property type="match status" value="1"/>
</dbReference>
<feature type="transmembrane region" description="Helical" evidence="7">
    <location>
        <begin position="82"/>
        <end position="101"/>
    </location>
</feature>
<dbReference type="AlphaFoldDB" id="A0A4R7T682"/>
<evidence type="ECO:0000313" key="9">
    <source>
        <dbReference type="EMBL" id="TDU87205.1"/>
    </source>
</evidence>
<feature type="transmembrane region" description="Helical" evidence="7">
    <location>
        <begin position="12"/>
        <end position="33"/>
    </location>
</feature>
<dbReference type="SUPFAM" id="SSF161098">
    <property type="entry name" value="MetI-like"/>
    <property type="match status" value="1"/>
</dbReference>
<feature type="transmembrane region" description="Helical" evidence="7">
    <location>
        <begin position="250"/>
        <end position="271"/>
    </location>
</feature>
<proteinExistence type="inferred from homology"/>
<comment type="subcellular location">
    <subcellularLocation>
        <location evidence="1 7">Cell membrane</location>
        <topology evidence="1 7">Multi-pass membrane protein</topology>
    </subcellularLocation>
</comment>
<accession>A0A4R7T682</accession>
<dbReference type="EMBL" id="SOCE01000001">
    <property type="protein sequence ID" value="TDU87205.1"/>
    <property type="molecule type" value="Genomic_DNA"/>
</dbReference>
<dbReference type="InterPro" id="IPR050901">
    <property type="entry name" value="BP-dep_ABC_trans_perm"/>
</dbReference>
<evidence type="ECO:0000313" key="10">
    <source>
        <dbReference type="Proteomes" id="UP000295151"/>
    </source>
</evidence>
<dbReference type="CDD" id="cd06261">
    <property type="entry name" value="TM_PBP2"/>
    <property type="match status" value="1"/>
</dbReference>
<organism evidence="9 10">
    <name type="scientific">Kribbella voronezhensis</name>
    <dbReference type="NCBI Taxonomy" id="2512212"/>
    <lineage>
        <taxon>Bacteria</taxon>
        <taxon>Bacillati</taxon>
        <taxon>Actinomycetota</taxon>
        <taxon>Actinomycetes</taxon>
        <taxon>Propionibacteriales</taxon>
        <taxon>Kribbellaceae</taxon>
        <taxon>Kribbella</taxon>
    </lineage>
</organism>
<dbReference type="GO" id="GO:0005886">
    <property type="term" value="C:plasma membrane"/>
    <property type="evidence" value="ECO:0007669"/>
    <property type="project" value="UniProtKB-SubCell"/>
</dbReference>
<feature type="transmembrane region" description="Helical" evidence="7">
    <location>
        <begin position="194"/>
        <end position="215"/>
    </location>
</feature>
<gene>
    <name evidence="9" type="ORF">EV138_0723</name>
</gene>
<keyword evidence="4 7" id="KW-0812">Transmembrane</keyword>
<evidence type="ECO:0000259" key="8">
    <source>
        <dbReference type="PROSITE" id="PS50928"/>
    </source>
</evidence>
<evidence type="ECO:0000256" key="1">
    <source>
        <dbReference type="ARBA" id="ARBA00004651"/>
    </source>
</evidence>
<dbReference type="RefSeq" id="WP_133977008.1">
    <property type="nucleotide sequence ID" value="NZ_SOCE01000001.1"/>
</dbReference>
<evidence type="ECO:0000256" key="3">
    <source>
        <dbReference type="ARBA" id="ARBA00022475"/>
    </source>
</evidence>
<dbReference type="InterPro" id="IPR000515">
    <property type="entry name" value="MetI-like"/>
</dbReference>
<name>A0A4R7T682_9ACTN</name>
<evidence type="ECO:0000256" key="5">
    <source>
        <dbReference type="ARBA" id="ARBA00022989"/>
    </source>
</evidence>
<dbReference type="Proteomes" id="UP000295151">
    <property type="component" value="Unassembled WGS sequence"/>
</dbReference>
<dbReference type="OrthoDB" id="9794684at2"/>
<dbReference type="GO" id="GO:0055085">
    <property type="term" value="P:transmembrane transport"/>
    <property type="evidence" value="ECO:0007669"/>
    <property type="project" value="InterPro"/>
</dbReference>
<sequence length="285" mass="30763">MKTTLTDVRKTLPRAAWWLACLCVSVLVLYPLATMVSQSLKKPSEATENPPTLYPHGISLENYKALGNTGQFGIWQHVQNSLVVAAGTTLLTMLLATLAGYGFAKLRFRGSGVLFFIILATFMIPFQAIITPLFSILHDMGLSDTLLGLTLVYTTFQLPFGIFLMRNSFASVPASIEEAALVDGCGLVSAMARVLLPVAIPGLISTALFTFFASWNEFFAALILVTDESKFTLPVTLTVLASNQLGTLNWGLMQAGVAVTAIPCIVLYLLLQRYYVAGLVAGAVK</sequence>
<feature type="transmembrane region" description="Helical" evidence="7">
    <location>
        <begin position="146"/>
        <end position="165"/>
    </location>
</feature>
<evidence type="ECO:0000256" key="2">
    <source>
        <dbReference type="ARBA" id="ARBA00022448"/>
    </source>
</evidence>
<protein>
    <submittedName>
        <fullName evidence="9">Carbohydrate ABC transporter membrane protein 2 (CUT1 family)</fullName>
    </submittedName>
</protein>
<reference evidence="9 10" key="1">
    <citation type="submission" date="2019-03" db="EMBL/GenBank/DDBJ databases">
        <title>Genomic Encyclopedia of Type Strains, Phase III (KMG-III): the genomes of soil and plant-associated and newly described type strains.</title>
        <authorList>
            <person name="Whitman W."/>
        </authorList>
    </citation>
    <scope>NUCLEOTIDE SEQUENCE [LARGE SCALE GENOMIC DNA]</scope>
    <source>
        <strain evidence="9 10">VKM Ac-2575</strain>
    </source>
</reference>
<dbReference type="PANTHER" id="PTHR32243">
    <property type="entry name" value="MALTOSE TRANSPORT SYSTEM PERMEASE-RELATED"/>
    <property type="match status" value="1"/>
</dbReference>
<keyword evidence="2 7" id="KW-0813">Transport</keyword>
<keyword evidence="6 7" id="KW-0472">Membrane</keyword>
<comment type="similarity">
    <text evidence="7">Belongs to the binding-protein-dependent transport system permease family.</text>
</comment>
<evidence type="ECO:0000256" key="6">
    <source>
        <dbReference type="ARBA" id="ARBA00023136"/>
    </source>
</evidence>
<keyword evidence="10" id="KW-1185">Reference proteome</keyword>
<keyword evidence="5 7" id="KW-1133">Transmembrane helix</keyword>
<keyword evidence="3" id="KW-1003">Cell membrane</keyword>